<keyword evidence="2" id="KW-1185">Reference proteome</keyword>
<comment type="caution">
    <text evidence="1">The sequence shown here is derived from an EMBL/GenBank/DDBJ whole genome shotgun (WGS) entry which is preliminary data.</text>
</comment>
<gene>
    <name evidence="1" type="ORF">M0H32_10675</name>
</gene>
<dbReference type="EMBL" id="JALNMJ010000006">
    <property type="protein sequence ID" value="MCK7612627.1"/>
    <property type="molecule type" value="Genomic_DNA"/>
</dbReference>
<reference evidence="1" key="1">
    <citation type="submission" date="2022-04" db="EMBL/GenBank/DDBJ databases">
        <title>Roseibium sp. CAU 1639 isolated from mud.</title>
        <authorList>
            <person name="Kim W."/>
        </authorList>
    </citation>
    <scope>NUCLEOTIDE SEQUENCE</scope>
    <source>
        <strain evidence="1">CAU 1639</strain>
    </source>
</reference>
<protein>
    <recommendedName>
        <fullName evidence="3">Methyl-accepting chemotaxis protein</fullName>
    </recommendedName>
</protein>
<organism evidence="1 2">
    <name type="scientific">Roseibium sediminicola</name>
    <dbReference type="NCBI Taxonomy" id="2933272"/>
    <lineage>
        <taxon>Bacteria</taxon>
        <taxon>Pseudomonadati</taxon>
        <taxon>Pseudomonadota</taxon>
        <taxon>Alphaproteobacteria</taxon>
        <taxon>Hyphomicrobiales</taxon>
        <taxon>Stappiaceae</taxon>
        <taxon>Roseibium</taxon>
    </lineage>
</organism>
<name>A0ABT0GU72_9HYPH</name>
<evidence type="ECO:0000313" key="1">
    <source>
        <dbReference type="EMBL" id="MCK7612627.1"/>
    </source>
</evidence>
<sequence length="306" mass="33029">MGCIQAQDAFVTWANAIIRNLRSAIAIVSCLAIGLASCTTYNGVAEFELYRRAFDQSYQTGNAILDILAGQERKIFLNAHPPQTSTFNPDNASYYVDTVDPPGTAAFRRALESVKTYNDILAGLASGEVVEALSGKLLGLNETLNSAAAETKALLNSSQRANIVQATGSIGQLDARIRAASEVAKLALKYKSREDFRRFVREYNPTVIEILKSLRDGTRIIFPSLTRSALNSIAGVNHQKVSAYRKLLADWVISLDATMAALKRVSVAIEANASLDSTISAFSKSAIELQIASEAARKHLAEVAAN</sequence>
<dbReference type="RefSeq" id="WP_248153703.1">
    <property type="nucleotide sequence ID" value="NZ_JALNMJ010000006.1"/>
</dbReference>
<evidence type="ECO:0000313" key="2">
    <source>
        <dbReference type="Proteomes" id="UP001431221"/>
    </source>
</evidence>
<dbReference type="Proteomes" id="UP001431221">
    <property type="component" value="Unassembled WGS sequence"/>
</dbReference>
<accession>A0ABT0GU72</accession>
<evidence type="ECO:0008006" key="3">
    <source>
        <dbReference type="Google" id="ProtNLM"/>
    </source>
</evidence>
<proteinExistence type="predicted"/>